<keyword evidence="6" id="KW-0677">Repeat</keyword>
<accession>A0A8S3Z0N9</accession>
<keyword evidence="9" id="KW-0675">Receptor</keyword>
<dbReference type="Pfam" id="PF01582">
    <property type="entry name" value="TIR"/>
    <property type="match status" value="1"/>
</dbReference>
<reference evidence="14" key="1">
    <citation type="submission" date="2021-04" db="EMBL/GenBank/DDBJ databases">
        <authorList>
            <consortium name="Molecular Ecology Group"/>
        </authorList>
    </citation>
    <scope>NUCLEOTIDE SEQUENCE</scope>
</reference>
<evidence type="ECO:0000256" key="3">
    <source>
        <dbReference type="ARBA" id="ARBA00022614"/>
    </source>
</evidence>
<dbReference type="GO" id="GO:0005886">
    <property type="term" value="C:plasma membrane"/>
    <property type="evidence" value="ECO:0007669"/>
    <property type="project" value="TreeGrafter"/>
</dbReference>
<dbReference type="SMART" id="SM00369">
    <property type="entry name" value="LRR_TYP"/>
    <property type="match status" value="5"/>
</dbReference>
<evidence type="ECO:0000256" key="7">
    <source>
        <dbReference type="ARBA" id="ARBA00022989"/>
    </source>
</evidence>
<dbReference type="InterPro" id="IPR001611">
    <property type="entry name" value="Leu-rich_rpt"/>
</dbReference>
<comment type="caution">
    <text evidence="14">The sequence shown here is derived from an EMBL/GenBank/DDBJ whole genome shotgun (WGS) entry which is preliminary data.</text>
</comment>
<feature type="compositionally biased region" description="Polar residues" evidence="11">
    <location>
        <begin position="608"/>
        <end position="622"/>
    </location>
</feature>
<evidence type="ECO:0000256" key="12">
    <source>
        <dbReference type="SAM" id="Phobius"/>
    </source>
</evidence>
<feature type="transmembrane region" description="Helical" evidence="12">
    <location>
        <begin position="870"/>
        <end position="892"/>
    </location>
</feature>
<evidence type="ECO:0000313" key="15">
    <source>
        <dbReference type="Proteomes" id="UP000678393"/>
    </source>
</evidence>
<dbReference type="EMBL" id="CAJHNH020001201">
    <property type="protein sequence ID" value="CAG5121968.1"/>
    <property type="molecule type" value="Genomic_DNA"/>
</dbReference>
<dbReference type="SUPFAM" id="SSF52047">
    <property type="entry name" value="RNI-like"/>
    <property type="match status" value="1"/>
</dbReference>
<dbReference type="InterPro" id="IPR035897">
    <property type="entry name" value="Toll_tir_struct_dom_sf"/>
</dbReference>
<dbReference type="PANTHER" id="PTHR24365:SF541">
    <property type="entry name" value="PROTEIN TOLL-RELATED"/>
    <property type="match status" value="1"/>
</dbReference>
<dbReference type="InterPro" id="IPR003591">
    <property type="entry name" value="Leu-rich_rpt_typical-subtyp"/>
</dbReference>
<sequence length="1071" mass="121996">MAAAGVSTRGLRTPIKEDTDSVTHADNLAVYLNSTSTKTETNQASFHKKEGQTTLSRGNFKHAGMNSKETNNESNSPLQIGPGTDLIDFEDIFCEKPKIDQSRIQELTDFLQARYRDKFRCLPCHCYYTFSRSLVASCNSSIQVINEVLSNETQQLTIFNSSLGVFQATDFLQYHNLYSLTITHNKDLRAVANSSEKIDMLPVKSLNLSYNSIFLIMDRSFIKFPNLVSLNLQNNNIKVITKLTFAGLTTLEFLNLVHNRVSVFNNGSFDQLKNLKVLDLSRNNVKTSFMPGVFSNLGNLIKLYINGDLINASSYPNEEIGTLTSLTFLSVDGISKDVILGPEVKNLTKLVTLHVGFSETKQCRLEQITESFLENVPYLQTVRFSKCPLKNVDVNVYRKVRGLKSLEFISTYPYDVFKALDGLSGLQNSSLRSLRLIKLIKDGCPFICLYERHARYLSGVDLEILDLSDNRIGFMDTAFIRALPQTLKALELRGNELSEPSLLTEKLYFLQNLMVIDLGTYPDRALSKEISKSRDSEQVSRLEPKNGISLFKVGNGPAQEQMVTGVAETEDEKQNRYITYKPMEHWSLRSLAAENQGETPQCREQKDNSNATTVYSHTSNETNTSLRRLLAPRFLEIDMVQLFQSITRNYPNLACIDLSDCALSSLSQKSRVPSSIQTAVFNGNYFRHMHESTFCPNNSLSSLSLSNNLLGEIIANTDGLIFKRLETLKHLDLSMNMIYKLPLNFLRGLHSLKYLIIYDNKLELLNTDFTNTPELEYLDLRKNSITWISKKSREELDTIGTNHPLYIELTLNPLPCTCEGLELLRWIWASNIHFVSEDLLSCVGDNNIAEYMGNIDDRVRTLQRKCAGKYMIIVLCVASLTVIFFSCCLRYIRNIALSRLIGFKPRDTESSEFKFDAFIVYSDMSRRFVFGDCLRELEVKRGHKLCVDDRDFMPGTYDVSAIVSAIQNSRKTVLILSPDFYNESFSEYCVKMALMEEIYQKRSVLYLCVYRPLPDDEMSKSYDLLMIMNRNNYLEFPPETETSDEVRQHFWDQLSEKIGHSIASNLPESVE</sequence>
<dbReference type="Gene3D" id="3.80.10.10">
    <property type="entry name" value="Ribonuclease Inhibitor"/>
    <property type="match status" value="3"/>
</dbReference>
<evidence type="ECO:0000256" key="6">
    <source>
        <dbReference type="ARBA" id="ARBA00022737"/>
    </source>
</evidence>
<dbReference type="PROSITE" id="PS51450">
    <property type="entry name" value="LRR"/>
    <property type="match status" value="2"/>
</dbReference>
<keyword evidence="7 12" id="KW-1133">Transmembrane helix</keyword>
<evidence type="ECO:0000256" key="4">
    <source>
        <dbReference type="ARBA" id="ARBA00022692"/>
    </source>
</evidence>
<evidence type="ECO:0000313" key="14">
    <source>
        <dbReference type="EMBL" id="CAG5121968.1"/>
    </source>
</evidence>
<dbReference type="InterPro" id="IPR032675">
    <property type="entry name" value="LRR_dom_sf"/>
</dbReference>
<comment type="subcellular location">
    <subcellularLocation>
        <location evidence="1">Membrane</location>
        <topology evidence="1">Single-pass membrane protein</topology>
    </subcellularLocation>
</comment>
<name>A0A8S3Z0N9_9EUPU</name>
<keyword evidence="3" id="KW-0433">Leucine-rich repeat</keyword>
<feature type="region of interest" description="Disordered" evidence="11">
    <location>
        <begin position="594"/>
        <end position="622"/>
    </location>
</feature>
<evidence type="ECO:0000256" key="9">
    <source>
        <dbReference type="ARBA" id="ARBA00023170"/>
    </source>
</evidence>
<feature type="region of interest" description="Disordered" evidence="11">
    <location>
        <begin position="40"/>
        <end position="80"/>
    </location>
</feature>
<evidence type="ECO:0000256" key="8">
    <source>
        <dbReference type="ARBA" id="ARBA00023136"/>
    </source>
</evidence>
<keyword evidence="15" id="KW-1185">Reference proteome</keyword>
<dbReference type="PANTHER" id="PTHR24365">
    <property type="entry name" value="TOLL-LIKE RECEPTOR"/>
    <property type="match status" value="1"/>
</dbReference>
<dbReference type="PROSITE" id="PS50104">
    <property type="entry name" value="TIR"/>
    <property type="match status" value="1"/>
</dbReference>
<keyword evidence="8 12" id="KW-0472">Membrane</keyword>
<evidence type="ECO:0000259" key="13">
    <source>
        <dbReference type="PROSITE" id="PS50104"/>
    </source>
</evidence>
<comment type="similarity">
    <text evidence="2">Belongs to the Toll-like receptor family.</text>
</comment>
<protein>
    <recommendedName>
        <fullName evidence="13">TIR domain-containing protein</fullName>
    </recommendedName>
</protein>
<dbReference type="Gene3D" id="3.40.50.10140">
    <property type="entry name" value="Toll/interleukin-1 receptor homology (TIR) domain"/>
    <property type="match status" value="1"/>
</dbReference>
<evidence type="ECO:0000256" key="1">
    <source>
        <dbReference type="ARBA" id="ARBA00004167"/>
    </source>
</evidence>
<dbReference type="SMART" id="SM00255">
    <property type="entry name" value="TIR"/>
    <property type="match status" value="1"/>
</dbReference>
<dbReference type="Pfam" id="PF13855">
    <property type="entry name" value="LRR_8"/>
    <property type="match status" value="1"/>
</dbReference>
<keyword evidence="5" id="KW-0732">Signal</keyword>
<dbReference type="SUPFAM" id="SSF52058">
    <property type="entry name" value="L domain-like"/>
    <property type="match status" value="1"/>
</dbReference>
<feature type="compositionally biased region" description="Polar residues" evidence="11">
    <location>
        <begin position="67"/>
        <end position="78"/>
    </location>
</feature>
<dbReference type="GO" id="GO:0007165">
    <property type="term" value="P:signal transduction"/>
    <property type="evidence" value="ECO:0007669"/>
    <property type="project" value="InterPro"/>
</dbReference>
<organism evidence="14 15">
    <name type="scientific">Candidula unifasciata</name>
    <dbReference type="NCBI Taxonomy" id="100452"/>
    <lineage>
        <taxon>Eukaryota</taxon>
        <taxon>Metazoa</taxon>
        <taxon>Spiralia</taxon>
        <taxon>Lophotrochozoa</taxon>
        <taxon>Mollusca</taxon>
        <taxon>Gastropoda</taxon>
        <taxon>Heterobranchia</taxon>
        <taxon>Euthyneura</taxon>
        <taxon>Panpulmonata</taxon>
        <taxon>Eupulmonata</taxon>
        <taxon>Stylommatophora</taxon>
        <taxon>Helicina</taxon>
        <taxon>Helicoidea</taxon>
        <taxon>Geomitridae</taxon>
        <taxon>Candidula</taxon>
    </lineage>
</organism>
<evidence type="ECO:0000256" key="2">
    <source>
        <dbReference type="ARBA" id="ARBA00009634"/>
    </source>
</evidence>
<keyword evidence="10" id="KW-0325">Glycoprotein</keyword>
<dbReference type="OrthoDB" id="1526598at2759"/>
<proteinExistence type="inferred from homology"/>
<evidence type="ECO:0000256" key="5">
    <source>
        <dbReference type="ARBA" id="ARBA00022729"/>
    </source>
</evidence>
<evidence type="ECO:0000256" key="10">
    <source>
        <dbReference type="ARBA" id="ARBA00023180"/>
    </source>
</evidence>
<dbReference type="AlphaFoldDB" id="A0A8S3Z0N9"/>
<evidence type="ECO:0000256" key="11">
    <source>
        <dbReference type="SAM" id="MobiDB-lite"/>
    </source>
</evidence>
<gene>
    <name evidence="14" type="ORF">CUNI_LOCUS7526</name>
</gene>
<dbReference type="GO" id="GO:0038023">
    <property type="term" value="F:signaling receptor activity"/>
    <property type="evidence" value="ECO:0007669"/>
    <property type="project" value="TreeGrafter"/>
</dbReference>
<feature type="domain" description="TIR" evidence="13">
    <location>
        <begin position="913"/>
        <end position="1058"/>
    </location>
</feature>
<keyword evidence="4 12" id="KW-0812">Transmembrane</keyword>
<dbReference type="SUPFAM" id="SSF52200">
    <property type="entry name" value="Toll/Interleukin receptor TIR domain"/>
    <property type="match status" value="1"/>
</dbReference>
<dbReference type="Proteomes" id="UP000678393">
    <property type="component" value="Unassembled WGS sequence"/>
</dbReference>
<dbReference type="InterPro" id="IPR000157">
    <property type="entry name" value="TIR_dom"/>
</dbReference>